<name>A0A967F2S0_9PROT</name>
<dbReference type="EMBL" id="JAAQPH010000027">
    <property type="protein sequence ID" value="NIA71841.1"/>
    <property type="molecule type" value="Genomic_DNA"/>
</dbReference>
<keyword evidence="4" id="KW-1185">Reference proteome</keyword>
<evidence type="ECO:0000313" key="3">
    <source>
        <dbReference type="EMBL" id="NIA71841.1"/>
    </source>
</evidence>
<organism evidence="3 4">
    <name type="scientific">Pelagibius litoralis</name>
    <dbReference type="NCBI Taxonomy" id="374515"/>
    <lineage>
        <taxon>Bacteria</taxon>
        <taxon>Pseudomonadati</taxon>
        <taxon>Pseudomonadota</taxon>
        <taxon>Alphaproteobacteria</taxon>
        <taxon>Rhodospirillales</taxon>
        <taxon>Rhodovibrionaceae</taxon>
        <taxon>Pelagibius</taxon>
    </lineage>
</organism>
<dbReference type="Proteomes" id="UP000761264">
    <property type="component" value="Unassembled WGS sequence"/>
</dbReference>
<protein>
    <recommendedName>
        <fullName evidence="5">Tetratricopeptide repeat-containing protein</fullName>
    </recommendedName>
</protein>
<comment type="caution">
    <text evidence="3">The sequence shown here is derived from an EMBL/GenBank/DDBJ whole genome shotgun (WGS) entry which is preliminary data.</text>
</comment>
<evidence type="ECO:0000256" key="2">
    <source>
        <dbReference type="SAM" id="SignalP"/>
    </source>
</evidence>
<sequence>MNVFRAERLVYNTASPIFLNPARLRAAALTVVLLGASAGISAAQEQPNAPISLFPPTVAGPEAPSDDPAAGQGLPARDGPAVPETTLGETPQYEGIQVDKLQELDSESLGILEPGFGGLGIDAWAGSDRGLVERLIAALPDDPASPALRGLTTRLLLSNAQAPERRGAAAGAGNTLADAVATSQNSAFLRLRAQRLYAMGELAGLNRLLGIVPQRLDDSWLAQARVDGLLLQARDEEACGLVRSAVARFPAETYWARGLVFCQFVAEQRDQAFLALDLLREQDPNGDPAFYAASNLFIGGKAEGLAAEGLTPLTLAMLRVGAGEPPADLAETAPPLLLHGLAALPKASATDKAGALERLVQAAILPGDELATAYNAISFEESELTDPLVQAEQSGGIRGRALLFHAAGGESIVSAKAEFLLAAVAAADKAGRGYAMARAILPQLETLSPGLELAWFAPAAVRSLYRVGQFERAAAWAAVLRLDGVKNPESQAAFEAVKPYARLAGGSEPLAPSDGDLAGPVLQAMVLSRALGQPEPNAWPGILDNGDAGSALGGLPRLLALGDAAAAGRRGETVLLAALSLGDGPAGDNHPLALGYAVSALSTLGLGSDARALALEAALDSGADSGL</sequence>
<keyword evidence="2" id="KW-0732">Signal</keyword>
<evidence type="ECO:0008006" key="5">
    <source>
        <dbReference type="Google" id="ProtNLM"/>
    </source>
</evidence>
<reference evidence="3" key="1">
    <citation type="submission" date="2020-03" db="EMBL/GenBank/DDBJ databases">
        <title>Genome of Pelagibius litoralis DSM 21314T.</title>
        <authorList>
            <person name="Wang G."/>
        </authorList>
    </citation>
    <scope>NUCLEOTIDE SEQUENCE</scope>
    <source>
        <strain evidence="3">DSM 21314</strain>
    </source>
</reference>
<dbReference type="RefSeq" id="WP_167230126.1">
    <property type="nucleotide sequence ID" value="NZ_JAAQPH010000027.1"/>
</dbReference>
<accession>A0A967F2S0</accession>
<feature type="region of interest" description="Disordered" evidence="1">
    <location>
        <begin position="51"/>
        <end position="83"/>
    </location>
</feature>
<dbReference type="AlphaFoldDB" id="A0A967F2S0"/>
<gene>
    <name evidence="3" type="ORF">HBA54_24905</name>
</gene>
<proteinExistence type="predicted"/>
<feature type="chain" id="PRO_5036941130" description="Tetratricopeptide repeat-containing protein" evidence="2">
    <location>
        <begin position="43"/>
        <end position="627"/>
    </location>
</feature>
<feature type="signal peptide" evidence="2">
    <location>
        <begin position="1"/>
        <end position="42"/>
    </location>
</feature>
<evidence type="ECO:0000313" key="4">
    <source>
        <dbReference type="Proteomes" id="UP000761264"/>
    </source>
</evidence>
<evidence type="ECO:0000256" key="1">
    <source>
        <dbReference type="SAM" id="MobiDB-lite"/>
    </source>
</evidence>